<keyword evidence="3" id="KW-1003">Cell membrane</keyword>
<keyword evidence="4 7" id="KW-0812">Transmembrane</keyword>
<feature type="transmembrane region" description="Helical" evidence="7">
    <location>
        <begin position="301"/>
        <end position="326"/>
    </location>
</feature>
<comment type="caution">
    <text evidence="8">The sequence shown here is derived from an EMBL/GenBank/DDBJ whole genome shotgun (WGS) entry which is preliminary data.</text>
</comment>
<dbReference type="PANTHER" id="PTHR34856">
    <property type="entry name" value="PROTEIN NRFD"/>
    <property type="match status" value="1"/>
</dbReference>
<reference evidence="8 9" key="1">
    <citation type="submission" date="2016-09" db="EMBL/GenBank/DDBJ databases">
        <title>Complete genome of Desulfosporosinus sp. OL.</title>
        <authorList>
            <person name="Mardanov A."/>
            <person name="Beletsky A."/>
            <person name="Panova A."/>
            <person name="Karnachuk O."/>
            <person name="Ravin N."/>
        </authorList>
    </citation>
    <scope>NUCLEOTIDE SEQUENCE [LARGE SCALE GENOMIC DNA]</scope>
    <source>
        <strain evidence="8 9">OL</strain>
    </source>
</reference>
<feature type="transmembrane region" description="Helical" evidence="7">
    <location>
        <begin position="53"/>
        <end position="71"/>
    </location>
</feature>
<dbReference type="EMBL" id="MLBF01000005">
    <property type="protein sequence ID" value="OLN32929.1"/>
    <property type="molecule type" value="Genomic_DNA"/>
</dbReference>
<evidence type="ECO:0000256" key="6">
    <source>
        <dbReference type="ARBA" id="ARBA00023136"/>
    </source>
</evidence>
<dbReference type="OrthoDB" id="9768158at2"/>
<dbReference type="InterPro" id="IPR005614">
    <property type="entry name" value="NrfD-like"/>
</dbReference>
<dbReference type="InterPro" id="IPR052049">
    <property type="entry name" value="Electron_transfer_protein"/>
</dbReference>
<feature type="transmembrane region" description="Helical" evidence="7">
    <location>
        <begin position="346"/>
        <end position="367"/>
    </location>
</feature>
<sequence>MLTVHFFDVPHEIYWGLLIALYFYYTGMSAGSFILTSLGTVFGIEKYKKVSKVGVIMAIVLLLFAPLHLLFDLSQPGRFINLFTHVHLTSAMSWGVYLLILYPVCLMIYAWFLFRQDFVKGLNQGGFKASLYRFLLFGKTDMSEASKENDKKQAKFFGTLGVPLALAVHGYTGFILGNVQARAIWHTPLMPIIFLMSAMVSGTGLFIIVVMLVEKFKFGRLNDDIKSLIADIANLMKWFILVDGSLMIIYFIVLWYSSESGYAAGYFLLHSEGWSFLGLENVLGMLVPFLILLSKKARQSLPAVVTASLLTIIGVLAMRINLVIGGQKLPLTGSKIIEYVASGRDIGIVISIAVAAAVVLSFLYSVLPLNRPGAQEMKSTPTTKGVAQ</sequence>
<gene>
    <name evidence="8" type="ORF">DSOL_1040</name>
</gene>
<evidence type="ECO:0000313" key="9">
    <source>
        <dbReference type="Proteomes" id="UP000186102"/>
    </source>
</evidence>
<name>A0A1Q8QZX2_9FIRM</name>
<comment type="similarity">
    <text evidence="2">Belongs to the NrfD family.</text>
</comment>
<evidence type="ECO:0000256" key="3">
    <source>
        <dbReference type="ARBA" id="ARBA00022475"/>
    </source>
</evidence>
<accession>A0A1Q8QZX2</accession>
<dbReference type="PANTHER" id="PTHR34856:SF2">
    <property type="entry name" value="PROTEIN NRFD"/>
    <property type="match status" value="1"/>
</dbReference>
<feature type="transmembrane region" description="Helical" evidence="7">
    <location>
        <begin position="235"/>
        <end position="256"/>
    </location>
</feature>
<dbReference type="Gene3D" id="1.20.1630.10">
    <property type="entry name" value="Formate dehydrogenase/DMSO reductase domain"/>
    <property type="match status" value="1"/>
</dbReference>
<keyword evidence="5 7" id="KW-1133">Transmembrane helix</keyword>
<feature type="transmembrane region" description="Helical" evidence="7">
    <location>
        <begin position="13"/>
        <end position="41"/>
    </location>
</feature>
<dbReference type="RefSeq" id="WP_075363810.1">
    <property type="nucleotide sequence ID" value="NZ_MLBF01000005.1"/>
</dbReference>
<keyword evidence="6 7" id="KW-0472">Membrane</keyword>
<evidence type="ECO:0000256" key="7">
    <source>
        <dbReference type="SAM" id="Phobius"/>
    </source>
</evidence>
<feature type="transmembrane region" description="Helical" evidence="7">
    <location>
        <begin position="189"/>
        <end position="214"/>
    </location>
</feature>
<dbReference type="Proteomes" id="UP000186102">
    <property type="component" value="Unassembled WGS sequence"/>
</dbReference>
<comment type="subcellular location">
    <subcellularLocation>
        <location evidence="1">Cell membrane</location>
        <topology evidence="1">Multi-pass membrane protein</topology>
    </subcellularLocation>
</comment>
<evidence type="ECO:0000256" key="2">
    <source>
        <dbReference type="ARBA" id="ARBA00008929"/>
    </source>
</evidence>
<feature type="transmembrane region" description="Helical" evidence="7">
    <location>
        <begin position="276"/>
        <end position="294"/>
    </location>
</feature>
<evidence type="ECO:0000313" key="8">
    <source>
        <dbReference type="EMBL" id="OLN32929.1"/>
    </source>
</evidence>
<dbReference type="STRING" id="1888891.DSOL_1040"/>
<dbReference type="Pfam" id="PF03916">
    <property type="entry name" value="NrfD"/>
    <property type="match status" value="1"/>
</dbReference>
<protein>
    <submittedName>
        <fullName evidence="8">Tetrathionate reductase subunit C</fullName>
    </submittedName>
</protein>
<dbReference type="AlphaFoldDB" id="A0A1Q8QZX2"/>
<keyword evidence="9" id="KW-1185">Reference proteome</keyword>
<evidence type="ECO:0000256" key="5">
    <source>
        <dbReference type="ARBA" id="ARBA00022989"/>
    </source>
</evidence>
<evidence type="ECO:0000256" key="4">
    <source>
        <dbReference type="ARBA" id="ARBA00022692"/>
    </source>
</evidence>
<proteinExistence type="inferred from homology"/>
<dbReference type="GO" id="GO:0005886">
    <property type="term" value="C:plasma membrane"/>
    <property type="evidence" value="ECO:0007669"/>
    <property type="project" value="UniProtKB-SubCell"/>
</dbReference>
<evidence type="ECO:0000256" key="1">
    <source>
        <dbReference type="ARBA" id="ARBA00004651"/>
    </source>
</evidence>
<feature type="transmembrane region" description="Helical" evidence="7">
    <location>
        <begin position="156"/>
        <end position="177"/>
    </location>
</feature>
<feature type="transmembrane region" description="Helical" evidence="7">
    <location>
        <begin position="91"/>
        <end position="114"/>
    </location>
</feature>
<organism evidence="8 9">
    <name type="scientific">Desulfosporosinus metallidurans</name>
    <dbReference type="NCBI Taxonomy" id="1888891"/>
    <lineage>
        <taxon>Bacteria</taxon>
        <taxon>Bacillati</taxon>
        <taxon>Bacillota</taxon>
        <taxon>Clostridia</taxon>
        <taxon>Eubacteriales</taxon>
        <taxon>Desulfitobacteriaceae</taxon>
        <taxon>Desulfosporosinus</taxon>
    </lineage>
</organism>